<organism evidence="1 2">
    <name type="scientific">Bacillus cytotoxicus</name>
    <dbReference type="NCBI Taxonomy" id="580165"/>
    <lineage>
        <taxon>Bacteria</taxon>
        <taxon>Bacillati</taxon>
        <taxon>Bacillota</taxon>
        <taxon>Bacilli</taxon>
        <taxon>Bacillales</taxon>
        <taxon>Bacillaceae</taxon>
        <taxon>Bacillus</taxon>
        <taxon>Bacillus cereus group</taxon>
    </lineage>
</organism>
<evidence type="ECO:0000313" key="2">
    <source>
        <dbReference type="Proteomes" id="UP001202289"/>
    </source>
</evidence>
<dbReference type="Proteomes" id="UP001202289">
    <property type="component" value="Unassembled WGS sequence"/>
</dbReference>
<dbReference type="EMBL" id="JAMBOP010000006">
    <property type="protein sequence ID" value="MCM3735583.1"/>
    <property type="molecule type" value="Genomic_DNA"/>
</dbReference>
<gene>
    <name evidence="1" type="ORF">M3215_07060</name>
</gene>
<evidence type="ECO:0000313" key="1">
    <source>
        <dbReference type="EMBL" id="MCM3735583.1"/>
    </source>
</evidence>
<name>A0ACC6A4E9_9BACI</name>
<keyword evidence="2" id="KW-1185">Reference proteome</keyword>
<reference evidence="1" key="1">
    <citation type="submission" date="2022-05" db="EMBL/GenBank/DDBJ databases">
        <title>Comparative Genomics of Spacecraft Associated Microbes.</title>
        <authorList>
            <person name="Tran M.T."/>
            <person name="Wright A."/>
            <person name="Seuylemezian A."/>
            <person name="Eisen J."/>
            <person name="Coil D."/>
        </authorList>
    </citation>
    <scope>NUCLEOTIDE SEQUENCE</scope>
    <source>
        <strain evidence="1">FAIRING 10M-2.2</strain>
    </source>
</reference>
<comment type="caution">
    <text evidence="1">The sequence shown here is derived from an EMBL/GenBank/DDBJ whole genome shotgun (WGS) entry which is preliminary data.</text>
</comment>
<proteinExistence type="predicted"/>
<protein>
    <submittedName>
        <fullName evidence="1">Uncharacterized protein</fullName>
    </submittedName>
</protein>
<accession>A0ACC6A4E9</accession>
<sequence>MDKSKETKEQQIQGWYEWLKRRYEQHDGRTSKITLKTYLDNMERILKMK</sequence>